<gene>
    <name evidence="6" type="ordered locus">DR_0443</name>
</gene>
<dbReference type="eggNOG" id="COG0213">
    <property type="taxonomic scope" value="Bacteria"/>
</dbReference>
<sequence length="478" mass="49602">MAVTIPIRTVRWSVNGQGEGVIGRPLSVMPVLWHTRAMTHTAPLSPPLAVPDLIAKKRDGGAHTHAELEALVLGFTRGEVPDYQLSAWLMAVFLRGMTPQETADLTLVMAASGEQLDLGALPDTVDKHSTGGVGDKTSLVLTPMLAALGLTVAKMSGRGLAHTGGTIDKLESIPGWTPELPEDRFLAQARDIGLALVGQSKDLAPADGKLYALRDVTATVPCLPLIASSIMSKKLASGARTIVLDVKVGAGAFMTTPEAGRELAQAMVDIGTRAGRRVRAVLTEMDTPLGHLAGNSLEVQEALATLRGAGPSDLTDLCVALAVEALVAHGEDAGQAEARARQTLHDGSALAKFRAFVAAQGGDPSYVDDPERLDVAPGRAEMLAAQSGFVTRVDALSVGRAVLALGGGRERKGEAIDHGVGVELLKKPGEAVGAGEAVLRLYHRGGRGLERAQALLRAGLETGPQAPAAAPLILGHIG</sequence>
<dbReference type="GO" id="GO:0004645">
    <property type="term" value="F:1,4-alpha-oligoglucan phosphorylase activity"/>
    <property type="evidence" value="ECO:0007669"/>
    <property type="project" value="InterPro"/>
</dbReference>
<dbReference type="Pfam" id="PF02885">
    <property type="entry name" value="Glycos_trans_3N"/>
    <property type="match status" value="1"/>
</dbReference>
<dbReference type="EnsemblBacteria" id="AAF10021">
    <property type="protein sequence ID" value="AAF10021"/>
    <property type="gene ID" value="DR_0443"/>
</dbReference>
<dbReference type="SUPFAM" id="SSF52418">
    <property type="entry name" value="Nucleoside phosphorylase/phosphoribosyltransferase catalytic domain"/>
    <property type="match status" value="1"/>
</dbReference>
<dbReference type="Gene3D" id="3.40.1030.10">
    <property type="entry name" value="Nucleoside phosphorylase/phosphoribosyltransferase catalytic domain"/>
    <property type="match status" value="1"/>
</dbReference>
<protein>
    <submittedName>
        <fullName evidence="6">Pyrimidine-nucleoside phosphorylase</fullName>
    </submittedName>
</protein>
<dbReference type="InterPro" id="IPR036320">
    <property type="entry name" value="Glycosyl_Trfase_fam3_N_dom_sf"/>
</dbReference>
<dbReference type="PaxDb" id="243230-DR_0443"/>
<dbReference type="Gene3D" id="1.20.970.10">
    <property type="entry name" value="Transferase, Pyrimidine Nucleoside Phosphorylase, Chain C"/>
    <property type="match status" value="1"/>
</dbReference>
<dbReference type="HOGENOM" id="CLU_025040_0_1_0"/>
<evidence type="ECO:0000256" key="2">
    <source>
        <dbReference type="ARBA" id="ARBA00011738"/>
    </source>
</evidence>
<dbReference type="GO" id="GO:0005829">
    <property type="term" value="C:cytosol"/>
    <property type="evidence" value="ECO:0000318"/>
    <property type="project" value="GO_Central"/>
</dbReference>
<dbReference type="Proteomes" id="UP000002524">
    <property type="component" value="Chromosome 1"/>
</dbReference>
<dbReference type="FunCoup" id="Q9RX72">
    <property type="interactions" value="79"/>
</dbReference>
<dbReference type="AlphaFoldDB" id="Q9RX72"/>
<dbReference type="OrthoDB" id="9763887at2"/>
<keyword evidence="3" id="KW-0328">Glycosyltransferase</keyword>
<dbReference type="EMBL" id="AE000513">
    <property type="protein sequence ID" value="AAF10021.1"/>
    <property type="molecule type" value="Genomic_DNA"/>
</dbReference>
<keyword evidence="7" id="KW-1185">Reference proteome</keyword>
<evidence type="ECO:0000313" key="7">
    <source>
        <dbReference type="Proteomes" id="UP000002524"/>
    </source>
</evidence>
<evidence type="ECO:0000256" key="3">
    <source>
        <dbReference type="ARBA" id="ARBA00022676"/>
    </source>
</evidence>
<dbReference type="PROSITE" id="PS00647">
    <property type="entry name" value="THYMID_PHOSPHORYLASE"/>
    <property type="match status" value="1"/>
</dbReference>
<dbReference type="SMART" id="SM00941">
    <property type="entry name" value="PYNP_C"/>
    <property type="match status" value="1"/>
</dbReference>
<dbReference type="Pfam" id="PF07831">
    <property type="entry name" value="PYNP_C"/>
    <property type="match status" value="1"/>
</dbReference>
<dbReference type="InterPro" id="IPR036566">
    <property type="entry name" value="PYNP-like_C_sf"/>
</dbReference>
<dbReference type="KEGG" id="dra:DR_0443"/>
<reference evidence="6 7" key="1">
    <citation type="journal article" date="1999" name="Science">
        <title>Genome sequence of the radioresistant bacterium Deinococcus radiodurans R1.</title>
        <authorList>
            <person name="White O."/>
            <person name="Eisen J.A."/>
            <person name="Heidelberg J.F."/>
            <person name="Hickey E.K."/>
            <person name="Peterson J.D."/>
            <person name="Dodson R.J."/>
            <person name="Haft D.H."/>
            <person name="Gwinn M.L."/>
            <person name="Nelson W.C."/>
            <person name="Richardson D.L."/>
            <person name="Moffat K.S."/>
            <person name="Qin H."/>
            <person name="Jiang L."/>
            <person name="Pamphile W."/>
            <person name="Crosby M."/>
            <person name="Shen M."/>
            <person name="Vamathevan J.J."/>
            <person name="Lam P."/>
            <person name="McDonald L."/>
            <person name="Utterback T."/>
            <person name="Zalewski C."/>
            <person name="Makarova K.S."/>
            <person name="Aravind L."/>
            <person name="Daly M.J."/>
            <person name="Minton K.W."/>
            <person name="Fleischmann R.D."/>
            <person name="Ketchum K.A."/>
            <person name="Nelson K.E."/>
            <person name="Salzberg S."/>
            <person name="Smith H.O."/>
            <person name="Venter J.C."/>
            <person name="Fraser C.M."/>
        </authorList>
    </citation>
    <scope>NUCLEOTIDE SEQUENCE [LARGE SCALE GENOMIC DNA]</scope>
    <source>
        <strain evidence="7">ATCC 13939 / DSM 20539 / JCM 16871 / LMG 4051 / NBRC 15346 / NCIMB 9279 / R1 / VKM B-1422</strain>
    </source>
</reference>
<name>Q9RX72_DEIRA</name>
<dbReference type="InParanoid" id="Q9RX72"/>
<evidence type="ECO:0000313" key="6">
    <source>
        <dbReference type="EMBL" id="AAF10021.1"/>
    </source>
</evidence>
<proteinExistence type="inferred from homology"/>
<dbReference type="InterPro" id="IPR018090">
    <property type="entry name" value="Pyrmidine_PPas_bac/euk"/>
</dbReference>
<dbReference type="SUPFAM" id="SSF54680">
    <property type="entry name" value="Pyrimidine nucleoside phosphorylase C-terminal domain"/>
    <property type="match status" value="1"/>
</dbReference>
<dbReference type="PIRSF" id="PIRSF000478">
    <property type="entry name" value="TP_PyNP"/>
    <property type="match status" value="1"/>
</dbReference>
<dbReference type="NCBIfam" id="TIGR02644">
    <property type="entry name" value="Y_phosphoryl"/>
    <property type="match status" value="1"/>
</dbReference>
<dbReference type="GO" id="GO:0009032">
    <property type="term" value="F:thymidine phosphorylase activity"/>
    <property type="evidence" value="ECO:0000318"/>
    <property type="project" value="GO_Central"/>
</dbReference>
<dbReference type="FunFam" id="3.40.1030.10:FF:000003">
    <property type="entry name" value="Pyrimidine-nucleoside phosphorylase"/>
    <property type="match status" value="1"/>
</dbReference>
<dbReference type="InterPro" id="IPR035902">
    <property type="entry name" value="Nuc_phospho_transferase"/>
</dbReference>
<dbReference type="GO" id="GO:0006206">
    <property type="term" value="P:pyrimidine nucleobase metabolic process"/>
    <property type="evidence" value="ECO:0007669"/>
    <property type="project" value="InterPro"/>
</dbReference>
<dbReference type="SUPFAM" id="SSF47648">
    <property type="entry name" value="Nucleoside phosphorylase/phosphoribosyltransferase N-terminal domain"/>
    <property type="match status" value="1"/>
</dbReference>
<comment type="subunit">
    <text evidence="2">Homodimer.</text>
</comment>
<comment type="similarity">
    <text evidence="1">Belongs to the thymidine/pyrimidine-nucleoside phosphorylase family.</text>
</comment>
<dbReference type="NCBIfam" id="NF004490">
    <property type="entry name" value="PRK05820.1"/>
    <property type="match status" value="1"/>
</dbReference>
<dbReference type="PANTHER" id="PTHR10515">
    <property type="entry name" value="THYMIDINE PHOSPHORYLASE"/>
    <property type="match status" value="1"/>
</dbReference>
<organism evidence="6 7">
    <name type="scientific">Deinococcus radiodurans (strain ATCC 13939 / DSM 20539 / JCM 16871 / CCUG 27074 / LMG 4051 / NBRC 15346 / NCIMB 9279 / VKM B-1422 / R1)</name>
    <dbReference type="NCBI Taxonomy" id="243230"/>
    <lineage>
        <taxon>Bacteria</taxon>
        <taxon>Thermotogati</taxon>
        <taxon>Deinococcota</taxon>
        <taxon>Deinococci</taxon>
        <taxon>Deinococcales</taxon>
        <taxon>Deinococcaceae</taxon>
        <taxon>Deinococcus</taxon>
    </lineage>
</organism>
<evidence type="ECO:0000256" key="4">
    <source>
        <dbReference type="ARBA" id="ARBA00022679"/>
    </source>
</evidence>
<feature type="domain" description="Pyrimidine nucleoside phosphorylase C-terminal" evidence="5">
    <location>
        <begin position="389"/>
        <end position="463"/>
    </location>
</feature>
<dbReference type="GO" id="GO:0006213">
    <property type="term" value="P:pyrimidine nucleoside metabolic process"/>
    <property type="evidence" value="ECO:0007669"/>
    <property type="project" value="InterPro"/>
</dbReference>
<accession>Q9RX72</accession>
<dbReference type="InterPro" id="IPR017459">
    <property type="entry name" value="Glycosyl_Trfase_fam3_N_dom"/>
</dbReference>
<dbReference type="STRING" id="243230.DR_0443"/>
<dbReference type="Gene3D" id="3.90.1170.30">
    <property type="entry name" value="Pyrimidine nucleoside phosphorylase-like, C-terminal domain"/>
    <property type="match status" value="1"/>
</dbReference>
<evidence type="ECO:0000259" key="5">
    <source>
        <dbReference type="SMART" id="SM00941"/>
    </source>
</evidence>
<dbReference type="InterPro" id="IPR017872">
    <property type="entry name" value="Pyrmidine_PPase_CS"/>
</dbReference>
<keyword evidence="4" id="KW-0808">Transferase</keyword>
<dbReference type="PANTHER" id="PTHR10515:SF0">
    <property type="entry name" value="THYMIDINE PHOSPHORYLASE"/>
    <property type="match status" value="1"/>
</dbReference>
<dbReference type="InterPro" id="IPR000053">
    <property type="entry name" value="Thymidine/pyrmidine_PPase"/>
</dbReference>
<dbReference type="PATRIC" id="fig|243230.17.peg.619"/>
<dbReference type="InterPro" id="IPR000312">
    <property type="entry name" value="Glycosyl_Trfase_fam3"/>
</dbReference>
<dbReference type="InterPro" id="IPR013102">
    <property type="entry name" value="PYNP_C"/>
</dbReference>
<dbReference type="PIR" id="A75520">
    <property type="entry name" value="A75520"/>
</dbReference>
<dbReference type="Pfam" id="PF00591">
    <property type="entry name" value="Glycos_transf_3"/>
    <property type="match status" value="1"/>
</dbReference>
<evidence type="ECO:0000256" key="1">
    <source>
        <dbReference type="ARBA" id="ARBA00006915"/>
    </source>
</evidence>